<dbReference type="RefSeq" id="WP_213556795.1">
    <property type="nucleotide sequence ID" value="NZ_JBHZDI010000104.1"/>
</dbReference>
<keyword evidence="1" id="KW-0472">Membrane</keyword>
<evidence type="ECO:0000256" key="1">
    <source>
        <dbReference type="SAM" id="Phobius"/>
    </source>
</evidence>
<feature type="transmembrane region" description="Helical" evidence="1">
    <location>
        <begin position="6"/>
        <end position="24"/>
    </location>
</feature>
<evidence type="ECO:0000313" key="2">
    <source>
        <dbReference type="EMBL" id="QVI20687.1"/>
    </source>
</evidence>
<proteinExistence type="predicted"/>
<keyword evidence="1" id="KW-1133">Transmembrane helix</keyword>
<keyword evidence="1" id="KW-0812">Transmembrane</keyword>
<sequence length="75" mass="7900">MGLLSMSFVGLLTGLIAVVANRPLRNSATRHRISGIVPAVITGVGIVLLAISCMHLLNEATPPADYCSKFNLAPR</sequence>
<name>A0ABX8CL51_9NOCA</name>
<keyword evidence="3" id="KW-1185">Reference proteome</keyword>
<protein>
    <recommendedName>
        <fullName evidence="4">DUF4190 domain-containing protein</fullName>
    </recommendedName>
</protein>
<reference evidence="2 3" key="1">
    <citation type="submission" date="2021-04" db="EMBL/GenBank/DDBJ databases">
        <title>Nocardia tengchongensis.</title>
        <authorList>
            <person name="Zhuang k."/>
            <person name="Ran Y."/>
            <person name="Li W."/>
        </authorList>
    </citation>
    <scope>NUCLEOTIDE SEQUENCE [LARGE SCALE GENOMIC DNA]</scope>
    <source>
        <strain evidence="2 3">CFH S0057</strain>
    </source>
</reference>
<feature type="transmembrane region" description="Helical" evidence="1">
    <location>
        <begin position="36"/>
        <end position="57"/>
    </location>
</feature>
<dbReference type="Proteomes" id="UP000683310">
    <property type="component" value="Chromosome"/>
</dbReference>
<evidence type="ECO:0008006" key="4">
    <source>
        <dbReference type="Google" id="ProtNLM"/>
    </source>
</evidence>
<gene>
    <name evidence="2" type="ORF">KHQ06_31970</name>
</gene>
<accession>A0ABX8CL51</accession>
<dbReference type="EMBL" id="CP074371">
    <property type="protein sequence ID" value="QVI20687.1"/>
    <property type="molecule type" value="Genomic_DNA"/>
</dbReference>
<organism evidence="2 3">
    <name type="scientific">Nocardia tengchongensis</name>
    <dbReference type="NCBI Taxonomy" id="2055889"/>
    <lineage>
        <taxon>Bacteria</taxon>
        <taxon>Bacillati</taxon>
        <taxon>Actinomycetota</taxon>
        <taxon>Actinomycetes</taxon>
        <taxon>Mycobacteriales</taxon>
        <taxon>Nocardiaceae</taxon>
        <taxon>Nocardia</taxon>
    </lineage>
</organism>
<evidence type="ECO:0000313" key="3">
    <source>
        <dbReference type="Proteomes" id="UP000683310"/>
    </source>
</evidence>